<dbReference type="Gene3D" id="1.20.1510.10">
    <property type="entry name" value="Cation efflux protein transmembrane domain"/>
    <property type="match status" value="1"/>
</dbReference>
<keyword evidence="5 12" id="KW-1133">Transmembrane helix</keyword>
<keyword evidence="6" id="KW-0333">Golgi apparatus</keyword>
<dbReference type="SUPFAM" id="SSF161111">
    <property type="entry name" value="Cation efflux protein transmembrane domain-like"/>
    <property type="match status" value="1"/>
</dbReference>
<comment type="subcellular location">
    <subcellularLocation>
        <location evidence="1">Golgi apparatus</location>
        <location evidence="1">trans-Golgi network membrane</location>
        <topology evidence="1">Multi-pass membrane protein</topology>
    </subcellularLocation>
</comment>
<keyword evidence="3 12" id="KW-0812">Transmembrane</keyword>
<dbReference type="PANTHER" id="PTHR46531">
    <property type="entry name" value="ZINC TRANSPORTER 6"/>
    <property type="match status" value="1"/>
</dbReference>
<evidence type="ECO:0000313" key="15">
    <source>
        <dbReference type="Proteomes" id="UP000217199"/>
    </source>
</evidence>
<feature type="transmembrane region" description="Helical" evidence="12">
    <location>
        <begin position="399"/>
        <end position="420"/>
    </location>
</feature>
<dbReference type="GO" id="GO:0005794">
    <property type="term" value="C:Golgi apparatus"/>
    <property type="evidence" value="ECO:0007669"/>
    <property type="project" value="UniProtKB-SubCell"/>
</dbReference>
<dbReference type="PANTHER" id="PTHR46531:SF1">
    <property type="entry name" value="ZINC TRANSPORTER 6"/>
    <property type="match status" value="1"/>
</dbReference>
<dbReference type="InterPro" id="IPR058533">
    <property type="entry name" value="Cation_efflux_TM"/>
</dbReference>
<dbReference type="OrthoDB" id="5382797at2759"/>
<feature type="compositionally biased region" description="Low complexity" evidence="11">
    <location>
        <begin position="21"/>
        <end position="35"/>
    </location>
</feature>
<keyword evidence="4" id="KW-0862">Zinc</keyword>
<dbReference type="GO" id="GO:0008324">
    <property type="term" value="F:monoatomic cation transmembrane transporter activity"/>
    <property type="evidence" value="ECO:0007669"/>
    <property type="project" value="InterPro"/>
</dbReference>
<feature type="compositionally biased region" description="Polar residues" evidence="11">
    <location>
        <begin position="145"/>
        <end position="170"/>
    </location>
</feature>
<feature type="compositionally biased region" description="Polar residues" evidence="11">
    <location>
        <begin position="337"/>
        <end position="354"/>
    </location>
</feature>
<dbReference type="AlphaFoldDB" id="A0A286UDV4"/>
<evidence type="ECO:0000256" key="2">
    <source>
        <dbReference type="ARBA" id="ARBA00022448"/>
    </source>
</evidence>
<dbReference type="InterPro" id="IPR052005">
    <property type="entry name" value="CDF_SLC30A"/>
</dbReference>
<evidence type="ECO:0000259" key="13">
    <source>
        <dbReference type="Pfam" id="PF01545"/>
    </source>
</evidence>
<dbReference type="GO" id="GO:0098771">
    <property type="term" value="P:inorganic ion homeostasis"/>
    <property type="evidence" value="ECO:0007669"/>
    <property type="project" value="UniProtKB-ARBA"/>
</dbReference>
<gene>
    <name evidence="14" type="ORF">PNOK_0625900</name>
</gene>
<organism evidence="14 15">
    <name type="scientific">Pyrrhoderma noxium</name>
    <dbReference type="NCBI Taxonomy" id="2282107"/>
    <lineage>
        <taxon>Eukaryota</taxon>
        <taxon>Fungi</taxon>
        <taxon>Dikarya</taxon>
        <taxon>Basidiomycota</taxon>
        <taxon>Agaricomycotina</taxon>
        <taxon>Agaricomycetes</taxon>
        <taxon>Hymenochaetales</taxon>
        <taxon>Hymenochaetaceae</taxon>
        <taxon>Pyrrhoderma</taxon>
    </lineage>
</organism>
<dbReference type="InParanoid" id="A0A286UDV4"/>
<evidence type="ECO:0000256" key="11">
    <source>
        <dbReference type="SAM" id="MobiDB-lite"/>
    </source>
</evidence>
<keyword evidence="7" id="KW-0406">Ion transport</keyword>
<feature type="transmembrane region" description="Helical" evidence="12">
    <location>
        <begin position="441"/>
        <end position="458"/>
    </location>
</feature>
<evidence type="ECO:0000256" key="3">
    <source>
        <dbReference type="ARBA" id="ARBA00022692"/>
    </source>
</evidence>
<dbReference type="GO" id="GO:0006829">
    <property type="term" value="P:zinc ion transport"/>
    <property type="evidence" value="ECO:0007669"/>
    <property type="project" value="TreeGrafter"/>
</dbReference>
<comment type="caution">
    <text evidence="14">The sequence shown here is derived from an EMBL/GenBank/DDBJ whole genome shotgun (WGS) entry which is preliminary data.</text>
</comment>
<feature type="compositionally biased region" description="Polar residues" evidence="11">
    <location>
        <begin position="214"/>
        <end position="223"/>
    </location>
</feature>
<evidence type="ECO:0000256" key="7">
    <source>
        <dbReference type="ARBA" id="ARBA00023065"/>
    </source>
</evidence>
<protein>
    <recommendedName>
        <fullName evidence="13">Cation efflux protein transmembrane domain-containing protein</fullName>
    </recommendedName>
</protein>
<comment type="function">
    <text evidence="10">Has probably no intrinsic transporter activity but together with SLC30A5 forms a functional zinc ion:proton antiporter heterodimer, mediating zinc entry into the lumen of organelles along the secretory pathway. As part of that zinc ion:proton antiporter, contributes to zinc ion homeostasis within the early secretory pathway and regulates the activation and folding of enzymes like alkaline phosphatases and enzymes involved in phosphatidylinositol glycan anchor biosynthesis.</text>
</comment>
<name>A0A286UDV4_9AGAM</name>
<accession>A0A286UDV4</accession>
<dbReference type="Proteomes" id="UP000217199">
    <property type="component" value="Unassembled WGS sequence"/>
</dbReference>
<evidence type="ECO:0000256" key="9">
    <source>
        <dbReference type="ARBA" id="ARBA00038600"/>
    </source>
</evidence>
<feature type="compositionally biased region" description="Low complexity" evidence="11">
    <location>
        <begin position="326"/>
        <end position="336"/>
    </location>
</feature>
<feature type="region of interest" description="Disordered" evidence="11">
    <location>
        <begin position="311"/>
        <end position="354"/>
    </location>
</feature>
<evidence type="ECO:0000256" key="1">
    <source>
        <dbReference type="ARBA" id="ARBA00004166"/>
    </source>
</evidence>
<evidence type="ECO:0000256" key="6">
    <source>
        <dbReference type="ARBA" id="ARBA00023034"/>
    </source>
</evidence>
<evidence type="ECO:0000256" key="12">
    <source>
        <dbReference type="SAM" id="Phobius"/>
    </source>
</evidence>
<evidence type="ECO:0000256" key="4">
    <source>
        <dbReference type="ARBA" id="ARBA00022833"/>
    </source>
</evidence>
<dbReference type="GO" id="GO:0016020">
    <property type="term" value="C:membrane"/>
    <property type="evidence" value="ECO:0007669"/>
    <property type="project" value="InterPro"/>
</dbReference>
<sequence length="728" mass="78654">MHRRRSSKDTIDGQENHQVLSESNDSFRSSDSVSFPQKNKSTAIHFLEEGSENVPPSLESGGTSPLRNQQPALSVHTHHAPPSAGPYRTSFGSQLQGGSLPIPIASPLRKSFTQGYTHGQGHARAMSSSGTFGFASPMPSPLYNSFPSRPVSTSGLNGSPPKTNGNSMQGPNPPASPTTTRRPHQRIHSRNLSVYFPRPGSLPTSSIAEDGDGDTTNNVVPQEVSLNDLSFSASSRYKSVRLQNPPGPRRLGEGFTFGGKPPATSPSGPDLNGAADDEASSISRTKRRGHHHKHSLSHNFFSFLEPGSQQLLGHPISSPSPEPVWTPASPAPTSSTFSNVQENGTAVGLTSPNLEHRISSTTSGALPKDTVALSIVQFVLGSALWVAGQQDGSLACAGLGYWVVFDAFGVALRHVLPAYLSSKSMQSKTRRPYGNSRIETLLLFAQTVYLIFSSVYVSKEAVEHLLLSAGGGHHHHHYVDDDVNADGMQIPLFLILITIVSLLSTCLFYDNHRRLIATSGHKLPSFSHLLRSSRSYIHSSNLSPSTIVLSNPFTLAPIVFSIALVGGIMLLPVAQQESYDMLLALFIATLTFKIAYPAAEVQGTVLLQTAPLRGMPGARMESFLRVMREIERHPLVLHLPAPHLWQLTPSFSAGISNSKFKNDMMSDGTDSLVLTLELHVRRDTDDGEVIALTRWAHERCRLALGIGKDSYHGPENDEAEITIGIVKG</sequence>
<reference evidence="14 15" key="1">
    <citation type="journal article" date="2017" name="Mol. Ecol.">
        <title>Comparative and population genomic landscape of Phellinus noxius: A hypervariable fungus causing root rot in trees.</title>
        <authorList>
            <person name="Chung C.L."/>
            <person name="Lee T.J."/>
            <person name="Akiba M."/>
            <person name="Lee H.H."/>
            <person name="Kuo T.H."/>
            <person name="Liu D."/>
            <person name="Ke H.M."/>
            <person name="Yokoi T."/>
            <person name="Roa M.B."/>
            <person name="Lu M.J."/>
            <person name="Chang Y.Y."/>
            <person name="Ann P.J."/>
            <person name="Tsai J.N."/>
            <person name="Chen C.Y."/>
            <person name="Tzean S.S."/>
            <person name="Ota Y."/>
            <person name="Hattori T."/>
            <person name="Sahashi N."/>
            <person name="Liou R.F."/>
            <person name="Kikuchi T."/>
            <person name="Tsai I.J."/>
        </authorList>
    </citation>
    <scope>NUCLEOTIDE SEQUENCE [LARGE SCALE GENOMIC DNA]</scope>
    <source>
        <strain evidence="14 15">FFPRI411160</strain>
    </source>
</reference>
<evidence type="ECO:0000256" key="10">
    <source>
        <dbReference type="ARBA" id="ARBA00045455"/>
    </source>
</evidence>
<evidence type="ECO:0000313" key="14">
    <source>
        <dbReference type="EMBL" id="PAV17773.1"/>
    </source>
</evidence>
<keyword evidence="2" id="KW-0813">Transport</keyword>
<keyword evidence="15" id="KW-1185">Reference proteome</keyword>
<dbReference type="Pfam" id="PF01545">
    <property type="entry name" value="Cation_efflux"/>
    <property type="match status" value="1"/>
</dbReference>
<feature type="transmembrane region" description="Helical" evidence="12">
    <location>
        <begin position="553"/>
        <end position="575"/>
    </location>
</feature>
<feature type="domain" description="Cation efflux protein transmembrane" evidence="13">
    <location>
        <begin position="421"/>
        <end position="603"/>
    </location>
</feature>
<evidence type="ECO:0000256" key="5">
    <source>
        <dbReference type="ARBA" id="ARBA00022989"/>
    </source>
</evidence>
<feature type="transmembrane region" description="Helical" evidence="12">
    <location>
        <begin position="490"/>
        <end position="509"/>
    </location>
</feature>
<feature type="transmembrane region" description="Helical" evidence="12">
    <location>
        <begin position="370"/>
        <end position="387"/>
    </location>
</feature>
<dbReference type="GO" id="GO:0030003">
    <property type="term" value="P:intracellular monoatomic cation homeostasis"/>
    <property type="evidence" value="ECO:0007669"/>
    <property type="project" value="UniProtKB-ARBA"/>
</dbReference>
<feature type="region of interest" description="Disordered" evidence="11">
    <location>
        <begin position="145"/>
        <end position="223"/>
    </location>
</feature>
<dbReference type="STRING" id="2282107.A0A286UDV4"/>
<dbReference type="InterPro" id="IPR027469">
    <property type="entry name" value="Cation_efflux_TMD_sf"/>
</dbReference>
<comment type="subunit">
    <text evidence="9">Heterodimer with SLC30A5; form a functional zinc ion transmembrane transporter.</text>
</comment>
<dbReference type="EMBL" id="NBII01000006">
    <property type="protein sequence ID" value="PAV17773.1"/>
    <property type="molecule type" value="Genomic_DNA"/>
</dbReference>
<feature type="compositionally biased region" description="Polar residues" evidence="11">
    <location>
        <begin position="60"/>
        <end position="72"/>
    </location>
</feature>
<proteinExistence type="predicted"/>
<keyword evidence="8 12" id="KW-0472">Membrane</keyword>
<feature type="region of interest" description="Disordered" evidence="11">
    <location>
        <begin position="237"/>
        <end position="291"/>
    </location>
</feature>
<evidence type="ECO:0000256" key="8">
    <source>
        <dbReference type="ARBA" id="ARBA00023136"/>
    </source>
</evidence>
<feature type="region of interest" description="Disordered" evidence="11">
    <location>
        <begin position="1"/>
        <end position="102"/>
    </location>
</feature>